<dbReference type="OrthoDB" id="2163381at2"/>
<dbReference type="STRING" id="137733.SAMN05421767_11814"/>
<feature type="transmembrane region" description="Helical" evidence="1">
    <location>
        <begin position="260"/>
        <end position="280"/>
    </location>
</feature>
<dbReference type="AlphaFoldDB" id="A0A1H9LA66"/>
<evidence type="ECO:0000313" key="2">
    <source>
        <dbReference type="EMBL" id="SER08087.1"/>
    </source>
</evidence>
<feature type="transmembrane region" description="Helical" evidence="1">
    <location>
        <begin position="111"/>
        <end position="131"/>
    </location>
</feature>
<dbReference type="RefSeq" id="WP_089746659.1">
    <property type="nucleotide sequence ID" value="NZ_FOGF01000018.1"/>
</dbReference>
<organism evidence="2 3">
    <name type="scientific">Granulicatella balaenopterae</name>
    <dbReference type="NCBI Taxonomy" id="137733"/>
    <lineage>
        <taxon>Bacteria</taxon>
        <taxon>Bacillati</taxon>
        <taxon>Bacillota</taxon>
        <taxon>Bacilli</taxon>
        <taxon>Lactobacillales</taxon>
        <taxon>Carnobacteriaceae</taxon>
        <taxon>Granulicatella</taxon>
    </lineage>
</organism>
<proteinExistence type="predicted"/>
<evidence type="ECO:0000256" key="1">
    <source>
        <dbReference type="SAM" id="Phobius"/>
    </source>
</evidence>
<feature type="transmembrane region" description="Helical" evidence="1">
    <location>
        <begin position="200"/>
        <end position="219"/>
    </location>
</feature>
<protein>
    <submittedName>
        <fullName evidence="2">Uncharacterized protein</fullName>
    </submittedName>
</protein>
<name>A0A1H9LA66_9LACT</name>
<gene>
    <name evidence="2" type="ORF">SAMN05421767_11814</name>
</gene>
<accession>A0A1H9LA66</accession>
<evidence type="ECO:0000313" key="3">
    <source>
        <dbReference type="Proteomes" id="UP000198556"/>
    </source>
</evidence>
<dbReference type="Proteomes" id="UP000198556">
    <property type="component" value="Unassembled WGS sequence"/>
</dbReference>
<feature type="transmembrane region" description="Helical" evidence="1">
    <location>
        <begin position="156"/>
        <end position="180"/>
    </location>
</feature>
<keyword evidence="3" id="KW-1185">Reference proteome</keyword>
<sequence>MKEYMNEQTQEYQPIEENIHQDVTNDKQTIINETKQTINENYVGQVNEVDTEVPAFNKMENRSEKEFRMKNNESSYDGAFNRLGAYVDFFKHKITRPSEKIAKKRNNNSHYGYLTNICTTLMSAFIVTRLIESAIERYNFFAELSVFPIFTGAPNYLFLFIKMVVFFASFYFGMAIINFFIKKVILKRQHVLKYWMTQYVGMNTIGLLTLVFTFILTLIAPVGLFVVNVFLLVFHIMSYVVTFVASFYKTVNETAIDNIYLALMGLTVQLFISMGILFILF</sequence>
<reference evidence="2 3" key="1">
    <citation type="submission" date="2016-10" db="EMBL/GenBank/DDBJ databases">
        <authorList>
            <person name="de Groot N.N."/>
        </authorList>
    </citation>
    <scope>NUCLEOTIDE SEQUENCE [LARGE SCALE GENOMIC DNA]</scope>
    <source>
        <strain evidence="2 3">DSM 15827</strain>
    </source>
</reference>
<feature type="transmembrane region" description="Helical" evidence="1">
    <location>
        <begin position="225"/>
        <end position="248"/>
    </location>
</feature>
<keyword evidence="1" id="KW-0812">Transmembrane</keyword>
<keyword evidence="1" id="KW-1133">Transmembrane helix</keyword>
<dbReference type="EMBL" id="FOGF01000018">
    <property type="protein sequence ID" value="SER08087.1"/>
    <property type="molecule type" value="Genomic_DNA"/>
</dbReference>
<keyword evidence="1" id="KW-0472">Membrane</keyword>